<protein>
    <submittedName>
        <fullName evidence="9">MFS transporter</fullName>
    </submittedName>
</protein>
<evidence type="ECO:0000256" key="6">
    <source>
        <dbReference type="SAM" id="MobiDB-lite"/>
    </source>
</evidence>
<feature type="compositionally biased region" description="Pro residues" evidence="6">
    <location>
        <begin position="387"/>
        <end position="396"/>
    </location>
</feature>
<dbReference type="EMBL" id="BSTK01000001">
    <property type="protein sequence ID" value="GLY82341.1"/>
    <property type="molecule type" value="Genomic_DNA"/>
</dbReference>
<dbReference type="PANTHER" id="PTHR43124">
    <property type="entry name" value="PURINE EFFLUX PUMP PBUE"/>
    <property type="match status" value="1"/>
</dbReference>
<dbReference type="Pfam" id="PF07690">
    <property type="entry name" value="MFS_1"/>
    <property type="match status" value="1"/>
</dbReference>
<reference evidence="9" key="1">
    <citation type="submission" date="2023-03" db="EMBL/GenBank/DDBJ databases">
        <title>Actinoallomurus iriomotensis NBRC 103684.</title>
        <authorList>
            <person name="Ichikawa N."/>
            <person name="Sato H."/>
            <person name="Tonouchi N."/>
        </authorList>
    </citation>
    <scope>NUCLEOTIDE SEQUENCE</scope>
    <source>
        <strain evidence="9">NBRC 103684</strain>
    </source>
</reference>
<dbReference type="Gene3D" id="1.20.1250.20">
    <property type="entry name" value="MFS general substrate transporter like domains"/>
    <property type="match status" value="1"/>
</dbReference>
<feature type="transmembrane region" description="Helical" evidence="7">
    <location>
        <begin position="30"/>
        <end position="49"/>
    </location>
</feature>
<feature type="transmembrane region" description="Helical" evidence="7">
    <location>
        <begin position="284"/>
        <end position="304"/>
    </location>
</feature>
<evidence type="ECO:0000256" key="4">
    <source>
        <dbReference type="ARBA" id="ARBA00022989"/>
    </source>
</evidence>
<accession>A0A9W6VXZ8</accession>
<evidence type="ECO:0000256" key="5">
    <source>
        <dbReference type="ARBA" id="ARBA00023136"/>
    </source>
</evidence>
<dbReference type="SUPFAM" id="SSF103473">
    <property type="entry name" value="MFS general substrate transporter"/>
    <property type="match status" value="1"/>
</dbReference>
<dbReference type="InterPro" id="IPR050189">
    <property type="entry name" value="MFS_Efflux_Transporters"/>
</dbReference>
<evidence type="ECO:0000256" key="3">
    <source>
        <dbReference type="ARBA" id="ARBA00022692"/>
    </source>
</evidence>
<feature type="region of interest" description="Disordered" evidence="6">
    <location>
        <begin position="375"/>
        <end position="396"/>
    </location>
</feature>
<keyword evidence="3 7" id="KW-0812">Transmembrane</keyword>
<feature type="transmembrane region" description="Helical" evidence="7">
    <location>
        <begin position="149"/>
        <end position="169"/>
    </location>
</feature>
<comment type="subcellular location">
    <subcellularLocation>
        <location evidence="1">Cell membrane</location>
        <topology evidence="1">Multi-pass membrane protein</topology>
    </subcellularLocation>
</comment>
<feature type="transmembrane region" description="Helical" evidence="7">
    <location>
        <begin position="86"/>
        <end position="111"/>
    </location>
</feature>
<feature type="transmembrane region" description="Helical" evidence="7">
    <location>
        <begin position="344"/>
        <end position="368"/>
    </location>
</feature>
<dbReference type="AlphaFoldDB" id="A0A9W6VXZ8"/>
<feature type="transmembrane region" description="Helical" evidence="7">
    <location>
        <begin position="229"/>
        <end position="249"/>
    </location>
</feature>
<comment type="caution">
    <text evidence="9">The sequence shown here is derived from an EMBL/GenBank/DDBJ whole genome shotgun (WGS) entry which is preliminary data.</text>
</comment>
<sequence>MCAFTYVTSELLPVGALETIARDLGRSQTLVGLLLSAYAVTVALTAIPVTRLTRGWDRRTVVVVTMLVLGLGNGFAAVAPGFATVVIARVAIAVAHGLFWSSIGSVAARLVPPGRAGAATAAVFSGNALALVAGVPATNAVATAFGWRTGTVVIAFAGLAAAAAALRWLPAMAAPEPRSPTAASARADNGRAVMVISAATLAMVTAYFAVYTYITPILTQIGLQSRQPVVLVALGVAGLLGIIATSRAVDAHPWITPFGQSVLVMLAFATAVSMAGTAQVTVGWLLLTSVGYAGLAVSWQAGILRVAPRSPDRASAAYVVAFQIGITSGPALGGAFRGTFGMDWLFLAAAVLAALSAAAYPVVSMIMVRHAHGSSSRPCDHDAGTPPAVPAPPTGH</sequence>
<dbReference type="InterPro" id="IPR011701">
    <property type="entry name" value="MFS"/>
</dbReference>
<feature type="transmembrane region" description="Helical" evidence="7">
    <location>
        <begin position="190"/>
        <end position="214"/>
    </location>
</feature>
<evidence type="ECO:0000256" key="7">
    <source>
        <dbReference type="SAM" id="Phobius"/>
    </source>
</evidence>
<keyword evidence="5 7" id="KW-0472">Membrane</keyword>
<name>A0A9W6VXZ8_9ACTN</name>
<dbReference type="GO" id="GO:0005886">
    <property type="term" value="C:plasma membrane"/>
    <property type="evidence" value="ECO:0007669"/>
    <property type="project" value="UniProtKB-SubCell"/>
</dbReference>
<keyword evidence="2" id="KW-1003">Cell membrane</keyword>
<evidence type="ECO:0000256" key="2">
    <source>
        <dbReference type="ARBA" id="ARBA00022475"/>
    </source>
</evidence>
<feature type="domain" description="Major facilitator superfamily (MFS) profile" evidence="8">
    <location>
        <begin position="1"/>
        <end position="368"/>
    </location>
</feature>
<keyword evidence="4 7" id="KW-1133">Transmembrane helix</keyword>
<gene>
    <name evidence="9" type="ORF">Airi02_002730</name>
</gene>
<dbReference type="Proteomes" id="UP001165074">
    <property type="component" value="Unassembled WGS sequence"/>
</dbReference>
<dbReference type="PROSITE" id="PS50850">
    <property type="entry name" value="MFS"/>
    <property type="match status" value="1"/>
</dbReference>
<dbReference type="CDD" id="cd17324">
    <property type="entry name" value="MFS_NepI_like"/>
    <property type="match status" value="1"/>
</dbReference>
<dbReference type="InterPro" id="IPR020846">
    <property type="entry name" value="MFS_dom"/>
</dbReference>
<dbReference type="InterPro" id="IPR036259">
    <property type="entry name" value="MFS_trans_sf"/>
</dbReference>
<evidence type="ECO:0000313" key="10">
    <source>
        <dbReference type="Proteomes" id="UP001165074"/>
    </source>
</evidence>
<organism evidence="9 10">
    <name type="scientific">Actinoallomurus iriomotensis</name>
    <dbReference type="NCBI Taxonomy" id="478107"/>
    <lineage>
        <taxon>Bacteria</taxon>
        <taxon>Bacillati</taxon>
        <taxon>Actinomycetota</taxon>
        <taxon>Actinomycetes</taxon>
        <taxon>Streptosporangiales</taxon>
        <taxon>Thermomonosporaceae</taxon>
        <taxon>Actinoallomurus</taxon>
    </lineage>
</organism>
<evidence type="ECO:0000256" key="1">
    <source>
        <dbReference type="ARBA" id="ARBA00004651"/>
    </source>
</evidence>
<feature type="transmembrane region" description="Helical" evidence="7">
    <location>
        <begin position="316"/>
        <end position="338"/>
    </location>
</feature>
<keyword evidence="10" id="KW-1185">Reference proteome</keyword>
<feature type="transmembrane region" description="Helical" evidence="7">
    <location>
        <begin position="261"/>
        <end position="278"/>
    </location>
</feature>
<evidence type="ECO:0000313" key="9">
    <source>
        <dbReference type="EMBL" id="GLY82341.1"/>
    </source>
</evidence>
<feature type="transmembrane region" description="Helical" evidence="7">
    <location>
        <begin position="61"/>
        <end position="80"/>
    </location>
</feature>
<dbReference type="RefSeq" id="WP_285565998.1">
    <property type="nucleotide sequence ID" value="NZ_BSTK01000001.1"/>
</dbReference>
<proteinExistence type="predicted"/>
<evidence type="ECO:0000259" key="8">
    <source>
        <dbReference type="PROSITE" id="PS50850"/>
    </source>
</evidence>
<dbReference type="PANTHER" id="PTHR43124:SF3">
    <property type="entry name" value="CHLORAMPHENICOL EFFLUX PUMP RV0191"/>
    <property type="match status" value="1"/>
</dbReference>
<feature type="transmembrane region" description="Helical" evidence="7">
    <location>
        <begin position="118"/>
        <end position="137"/>
    </location>
</feature>
<dbReference type="GO" id="GO:0022857">
    <property type="term" value="F:transmembrane transporter activity"/>
    <property type="evidence" value="ECO:0007669"/>
    <property type="project" value="InterPro"/>
</dbReference>